<evidence type="ECO:0000313" key="2">
    <source>
        <dbReference type="Proteomes" id="UP000001075"/>
    </source>
</evidence>
<dbReference type="AlphaFoldDB" id="G3GRJ6"/>
<evidence type="ECO:0000313" key="1">
    <source>
        <dbReference type="EMBL" id="EGV99871.1"/>
    </source>
</evidence>
<proteinExistence type="predicted"/>
<reference evidence="2" key="1">
    <citation type="journal article" date="2011" name="Nat. Biotechnol.">
        <title>The genomic sequence of the Chinese hamster ovary (CHO)-K1 cell line.</title>
        <authorList>
            <person name="Xu X."/>
            <person name="Nagarajan H."/>
            <person name="Lewis N.E."/>
            <person name="Pan S."/>
            <person name="Cai Z."/>
            <person name="Liu X."/>
            <person name="Chen W."/>
            <person name="Xie M."/>
            <person name="Wang W."/>
            <person name="Hammond S."/>
            <person name="Andersen M.R."/>
            <person name="Neff N."/>
            <person name="Passarelli B."/>
            <person name="Koh W."/>
            <person name="Fan H.C."/>
            <person name="Wang J."/>
            <person name="Gui Y."/>
            <person name="Lee K.H."/>
            <person name="Betenbaugh M.J."/>
            <person name="Quake S.R."/>
            <person name="Famili I."/>
            <person name="Palsson B.O."/>
            <person name="Wang J."/>
        </authorList>
    </citation>
    <scope>NUCLEOTIDE SEQUENCE [LARGE SCALE GENOMIC DNA]</scope>
    <source>
        <strain evidence="2">CHO K1 cell line</strain>
    </source>
</reference>
<dbReference type="InParanoid" id="G3GRJ6"/>
<protein>
    <submittedName>
        <fullName evidence="1">Uncharacterized protein</fullName>
    </submittedName>
</protein>
<gene>
    <name evidence="1" type="ORF">I79_000142</name>
</gene>
<organism evidence="1 2">
    <name type="scientific">Cricetulus griseus</name>
    <name type="common">Chinese hamster</name>
    <name type="synonym">Cricetulus barabensis griseus</name>
    <dbReference type="NCBI Taxonomy" id="10029"/>
    <lineage>
        <taxon>Eukaryota</taxon>
        <taxon>Metazoa</taxon>
        <taxon>Chordata</taxon>
        <taxon>Craniata</taxon>
        <taxon>Vertebrata</taxon>
        <taxon>Euteleostomi</taxon>
        <taxon>Mammalia</taxon>
        <taxon>Eutheria</taxon>
        <taxon>Euarchontoglires</taxon>
        <taxon>Glires</taxon>
        <taxon>Rodentia</taxon>
        <taxon>Myomorpha</taxon>
        <taxon>Muroidea</taxon>
        <taxon>Cricetidae</taxon>
        <taxon>Cricetinae</taxon>
        <taxon>Cricetulus</taxon>
    </lineage>
</organism>
<sequence>MQLCSLDSSGMRTRDYREAGGRGHRARGKGTTTEGYNNLRHLPTAKDNYSFHLLPLQGPNVDKFHEILASNLSRHPLALGFHLIPASLFSDSFTKDMQTLIMSVSNLT</sequence>
<dbReference type="EMBL" id="JH000003">
    <property type="protein sequence ID" value="EGV99871.1"/>
    <property type="molecule type" value="Genomic_DNA"/>
</dbReference>
<name>G3GRJ6_CRIGR</name>
<accession>G3GRJ6</accession>
<dbReference type="Proteomes" id="UP000001075">
    <property type="component" value="Unassembled WGS sequence"/>
</dbReference>